<organism evidence="2 3">
    <name type="scientific">Brachionus plicatilis</name>
    <name type="common">Marine rotifer</name>
    <name type="synonym">Brachionus muelleri</name>
    <dbReference type="NCBI Taxonomy" id="10195"/>
    <lineage>
        <taxon>Eukaryota</taxon>
        <taxon>Metazoa</taxon>
        <taxon>Spiralia</taxon>
        <taxon>Gnathifera</taxon>
        <taxon>Rotifera</taxon>
        <taxon>Eurotatoria</taxon>
        <taxon>Monogononta</taxon>
        <taxon>Pseudotrocha</taxon>
        <taxon>Ploima</taxon>
        <taxon>Brachionidae</taxon>
        <taxon>Brachionus</taxon>
    </lineage>
</organism>
<dbReference type="EMBL" id="REGN01000817">
    <property type="protein sequence ID" value="RNA38815.1"/>
    <property type="molecule type" value="Genomic_DNA"/>
</dbReference>
<evidence type="ECO:0000256" key="1">
    <source>
        <dbReference type="SAM" id="MobiDB-lite"/>
    </source>
</evidence>
<name>A0A3M7SSZ5_BRAPC</name>
<dbReference type="OrthoDB" id="10431162at2759"/>
<sequence>MSRFNNQKAAPKWEPKKKHANDGKIFTISKGNIEPIDLKSISEYKKGFEKPIGKVFFIEKPESLLNKEHQPQTKLWYYDKRNYSKGTEDVKLDFEDGKRSKFLPIPVPKGQSFHTIESITKSLKYYRFN</sequence>
<comment type="caution">
    <text evidence="2">The sequence shown here is derived from an EMBL/GenBank/DDBJ whole genome shotgun (WGS) entry which is preliminary data.</text>
</comment>
<evidence type="ECO:0000313" key="3">
    <source>
        <dbReference type="Proteomes" id="UP000276133"/>
    </source>
</evidence>
<keyword evidence="3" id="KW-1185">Reference proteome</keyword>
<protein>
    <submittedName>
        <fullName evidence="2">Uncharacterized protein</fullName>
    </submittedName>
</protein>
<gene>
    <name evidence="2" type="ORF">BpHYR1_023223</name>
</gene>
<proteinExistence type="predicted"/>
<feature type="region of interest" description="Disordered" evidence="1">
    <location>
        <begin position="1"/>
        <end position="21"/>
    </location>
</feature>
<dbReference type="Proteomes" id="UP000276133">
    <property type="component" value="Unassembled WGS sequence"/>
</dbReference>
<dbReference type="AlphaFoldDB" id="A0A3M7SSZ5"/>
<reference evidence="2 3" key="1">
    <citation type="journal article" date="2018" name="Sci. Rep.">
        <title>Genomic signatures of local adaptation to the degree of environmental predictability in rotifers.</title>
        <authorList>
            <person name="Franch-Gras L."/>
            <person name="Hahn C."/>
            <person name="Garcia-Roger E.M."/>
            <person name="Carmona M.J."/>
            <person name="Serra M."/>
            <person name="Gomez A."/>
        </authorList>
    </citation>
    <scope>NUCLEOTIDE SEQUENCE [LARGE SCALE GENOMIC DNA]</scope>
    <source>
        <strain evidence="2">HYR1</strain>
    </source>
</reference>
<evidence type="ECO:0000313" key="2">
    <source>
        <dbReference type="EMBL" id="RNA38815.1"/>
    </source>
</evidence>
<accession>A0A3M7SSZ5</accession>